<dbReference type="PRINTS" id="PR00081">
    <property type="entry name" value="GDHRDH"/>
</dbReference>
<evidence type="ECO:0000313" key="3">
    <source>
        <dbReference type="WBParaSite" id="ALUE_0000931201-mRNA-1"/>
    </source>
</evidence>
<evidence type="ECO:0000256" key="1">
    <source>
        <dbReference type="RuleBase" id="RU000363"/>
    </source>
</evidence>
<reference evidence="3" key="1">
    <citation type="submission" date="2017-02" db="UniProtKB">
        <authorList>
            <consortium name="WormBaseParasite"/>
        </authorList>
    </citation>
    <scope>IDENTIFICATION</scope>
</reference>
<dbReference type="InterPro" id="IPR002347">
    <property type="entry name" value="SDR_fam"/>
</dbReference>
<dbReference type="Proteomes" id="UP000036681">
    <property type="component" value="Unplaced"/>
</dbReference>
<dbReference type="PRINTS" id="PR00080">
    <property type="entry name" value="SDRFAMILY"/>
</dbReference>
<dbReference type="PANTHER" id="PTHR44147:SF2">
    <property type="entry name" value="DEHYDROGENASE_REDUCTASE SDR FAMILY MEMBER 1"/>
    <property type="match status" value="1"/>
</dbReference>
<proteinExistence type="inferred from homology"/>
<evidence type="ECO:0000313" key="2">
    <source>
        <dbReference type="Proteomes" id="UP000036681"/>
    </source>
</evidence>
<dbReference type="SUPFAM" id="SSF51735">
    <property type="entry name" value="NAD(P)-binding Rossmann-fold domains"/>
    <property type="match status" value="1"/>
</dbReference>
<dbReference type="PANTHER" id="PTHR44147">
    <property type="entry name" value="DEHYDROGENASE/REDUCTASE SDR FAMILY MEMBER 1"/>
    <property type="match status" value="1"/>
</dbReference>
<keyword evidence="2" id="KW-1185">Reference proteome</keyword>
<comment type="similarity">
    <text evidence="1">Belongs to the short-chain dehydrogenases/reductases (SDR) family.</text>
</comment>
<name>A0A0M3HZW0_ASCLU</name>
<dbReference type="WBParaSite" id="ALUE_0000931201-mRNA-1">
    <property type="protein sequence ID" value="ALUE_0000931201-mRNA-1"/>
    <property type="gene ID" value="ALUE_0000931201"/>
</dbReference>
<dbReference type="AlphaFoldDB" id="A0A0M3HZW0"/>
<dbReference type="Pfam" id="PF00106">
    <property type="entry name" value="adh_short"/>
    <property type="match status" value="1"/>
</dbReference>
<sequence>MSLSGKIALVTGASRGIGRGIALQLGEAGATVYITGREPKLSLQSDQPELPTLQKTADEITERGGKGIAVFVDHSDMSQVEKLFERLKTETNGQLDILVNNAYSAVQALFDAMGKTFWEVDAEFWDEVNNVGLRNHYYCCVFAARLMVPRKSGLIVNISSVGGLQYLFNVAYGVGKCAMDRMAIDMAEELRIHNVAIVSLWPGATRTELFAKMVDSGKFEHSSDSKVRNMKKFLEEGETTEFAGKAVVMLAKDHDIMKKSGRILVAADLGIDYKFSDIDGKKRDSRNPTDQFEFRGRETTWIKFGSAFKAGINEANPNLICLLVAQIGRQPASIRSVRALLNVGGYSAIAAYLPSWLRIPGWLMTAVTSRL</sequence>
<protein>
    <submittedName>
        <fullName evidence="3">Dehydrogenase/reductase SDR family member 1</fullName>
    </submittedName>
</protein>
<dbReference type="Gene3D" id="3.40.50.720">
    <property type="entry name" value="NAD(P)-binding Rossmann-like Domain"/>
    <property type="match status" value="1"/>
</dbReference>
<organism evidence="2 3">
    <name type="scientific">Ascaris lumbricoides</name>
    <name type="common">Giant roundworm</name>
    <dbReference type="NCBI Taxonomy" id="6252"/>
    <lineage>
        <taxon>Eukaryota</taxon>
        <taxon>Metazoa</taxon>
        <taxon>Ecdysozoa</taxon>
        <taxon>Nematoda</taxon>
        <taxon>Chromadorea</taxon>
        <taxon>Rhabditida</taxon>
        <taxon>Spirurina</taxon>
        <taxon>Ascaridomorpha</taxon>
        <taxon>Ascaridoidea</taxon>
        <taxon>Ascarididae</taxon>
        <taxon>Ascaris</taxon>
    </lineage>
</organism>
<accession>A0A0M3HZW0</accession>
<dbReference type="InterPro" id="IPR036291">
    <property type="entry name" value="NAD(P)-bd_dom_sf"/>
</dbReference>